<evidence type="ECO:0000256" key="1">
    <source>
        <dbReference type="SAM" id="MobiDB-lite"/>
    </source>
</evidence>
<name>A0A5B7GHC0_PORTR</name>
<dbReference type="Proteomes" id="UP000324222">
    <property type="component" value="Unassembled WGS sequence"/>
</dbReference>
<protein>
    <submittedName>
        <fullName evidence="2">Uncharacterized protein</fullName>
    </submittedName>
</protein>
<dbReference type="EMBL" id="VSRR010014256">
    <property type="protein sequence ID" value="MPC56793.1"/>
    <property type="molecule type" value="Genomic_DNA"/>
</dbReference>
<evidence type="ECO:0000313" key="2">
    <source>
        <dbReference type="EMBL" id="MPC56793.1"/>
    </source>
</evidence>
<feature type="region of interest" description="Disordered" evidence="1">
    <location>
        <begin position="1"/>
        <end position="64"/>
    </location>
</feature>
<comment type="caution">
    <text evidence="2">The sequence shown here is derived from an EMBL/GenBank/DDBJ whole genome shotgun (WGS) entry which is preliminary data.</text>
</comment>
<proteinExistence type="predicted"/>
<dbReference type="AlphaFoldDB" id="A0A5B7GHC0"/>
<evidence type="ECO:0000313" key="3">
    <source>
        <dbReference type="Proteomes" id="UP000324222"/>
    </source>
</evidence>
<gene>
    <name evidence="2" type="ORF">E2C01_050760</name>
</gene>
<feature type="compositionally biased region" description="Basic and acidic residues" evidence="1">
    <location>
        <begin position="21"/>
        <end position="45"/>
    </location>
</feature>
<organism evidence="2 3">
    <name type="scientific">Portunus trituberculatus</name>
    <name type="common">Swimming crab</name>
    <name type="synonym">Neptunus trituberculatus</name>
    <dbReference type="NCBI Taxonomy" id="210409"/>
    <lineage>
        <taxon>Eukaryota</taxon>
        <taxon>Metazoa</taxon>
        <taxon>Ecdysozoa</taxon>
        <taxon>Arthropoda</taxon>
        <taxon>Crustacea</taxon>
        <taxon>Multicrustacea</taxon>
        <taxon>Malacostraca</taxon>
        <taxon>Eumalacostraca</taxon>
        <taxon>Eucarida</taxon>
        <taxon>Decapoda</taxon>
        <taxon>Pleocyemata</taxon>
        <taxon>Brachyura</taxon>
        <taxon>Eubrachyura</taxon>
        <taxon>Portunoidea</taxon>
        <taxon>Portunidae</taxon>
        <taxon>Portuninae</taxon>
        <taxon>Portunus</taxon>
    </lineage>
</organism>
<sequence>MSQVCATEREAAADVSGVSYTEREGSSHMSERDSPDHTRSQEVSRSHRGPMGQRQGTGHDREPV</sequence>
<reference evidence="2 3" key="1">
    <citation type="submission" date="2019-05" db="EMBL/GenBank/DDBJ databases">
        <title>Another draft genome of Portunus trituberculatus and its Hox gene families provides insights of decapod evolution.</title>
        <authorList>
            <person name="Jeong J.-H."/>
            <person name="Song I."/>
            <person name="Kim S."/>
            <person name="Choi T."/>
            <person name="Kim D."/>
            <person name="Ryu S."/>
            <person name="Kim W."/>
        </authorList>
    </citation>
    <scope>NUCLEOTIDE SEQUENCE [LARGE SCALE GENOMIC DNA]</scope>
    <source>
        <tissue evidence="2">Muscle</tissue>
    </source>
</reference>
<accession>A0A5B7GHC0</accession>
<keyword evidence="3" id="KW-1185">Reference proteome</keyword>